<name>A0AAW0DWB4_9AGAR</name>
<gene>
    <name evidence="7" type="ORF">R3P38DRAFT_3168925</name>
</gene>
<dbReference type="EMBL" id="JAWWNJ010000004">
    <property type="protein sequence ID" value="KAK7057399.1"/>
    <property type="molecule type" value="Genomic_DNA"/>
</dbReference>
<dbReference type="InterPro" id="IPR017437">
    <property type="entry name" value="ATP-NAD_kinase_PpnK-typ_C"/>
</dbReference>
<feature type="region of interest" description="Disordered" evidence="6">
    <location>
        <begin position="466"/>
        <end position="489"/>
    </location>
</feature>
<evidence type="ECO:0000313" key="7">
    <source>
        <dbReference type="EMBL" id="KAK7057399.1"/>
    </source>
</evidence>
<evidence type="ECO:0000256" key="5">
    <source>
        <dbReference type="ARBA" id="ARBA00023027"/>
    </source>
</evidence>
<dbReference type="AlphaFoldDB" id="A0AAW0DWB4"/>
<dbReference type="InterPro" id="IPR016064">
    <property type="entry name" value="NAD/diacylglycerol_kinase_sf"/>
</dbReference>
<dbReference type="Pfam" id="PF20143">
    <property type="entry name" value="NAD_kinase_C"/>
    <property type="match status" value="1"/>
</dbReference>
<feature type="compositionally biased region" description="Acidic residues" evidence="6">
    <location>
        <begin position="1043"/>
        <end position="1070"/>
    </location>
</feature>
<protein>
    <submittedName>
        <fullName evidence="7">NAD+ kinase</fullName>
    </submittedName>
</protein>
<feature type="compositionally biased region" description="Polar residues" evidence="6">
    <location>
        <begin position="1028"/>
        <end position="1041"/>
    </location>
</feature>
<dbReference type="GO" id="GO:0006741">
    <property type="term" value="P:NADP+ biosynthetic process"/>
    <property type="evidence" value="ECO:0007669"/>
    <property type="project" value="InterPro"/>
</dbReference>
<dbReference type="Proteomes" id="UP001362999">
    <property type="component" value="Unassembled WGS sequence"/>
</dbReference>
<evidence type="ECO:0000256" key="6">
    <source>
        <dbReference type="SAM" id="MobiDB-lite"/>
    </source>
</evidence>
<accession>A0AAW0DWB4</accession>
<evidence type="ECO:0000256" key="1">
    <source>
        <dbReference type="ARBA" id="ARBA00010995"/>
    </source>
</evidence>
<evidence type="ECO:0000313" key="8">
    <source>
        <dbReference type="Proteomes" id="UP001362999"/>
    </source>
</evidence>
<dbReference type="PANTHER" id="PTHR20275:SF0">
    <property type="entry name" value="NAD KINASE"/>
    <property type="match status" value="1"/>
</dbReference>
<feature type="compositionally biased region" description="Basic residues" evidence="6">
    <location>
        <begin position="1201"/>
        <end position="1211"/>
    </location>
</feature>
<feature type="compositionally biased region" description="Basic and acidic residues" evidence="6">
    <location>
        <begin position="1136"/>
        <end position="1146"/>
    </location>
</feature>
<dbReference type="InterPro" id="IPR017438">
    <property type="entry name" value="ATP-NAD_kinase_N"/>
</dbReference>
<evidence type="ECO:0000256" key="2">
    <source>
        <dbReference type="ARBA" id="ARBA00022679"/>
    </source>
</evidence>
<dbReference type="GO" id="GO:0003951">
    <property type="term" value="F:NAD+ kinase activity"/>
    <property type="evidence" value="ECO:0007669"/>
    <property type="project" value="InterPro"/>
</dbReference>
<evidence type="ECO:0000256" key="4">
    <source>
        <dbReference type="ARBA" id="ARBA00022857"/>
    </source>
</evidence>
<proteinExistence type="inferred from homology"/>
<comment type="caution">
    <text evidence="7">The sequence shown here is derived from an EMBL/GenBank/DDBJ whole genome shotgun (WGS) entry which is preliminary data.</text>
</comment>
<dbReference type="Gene3D" id="2.60.200.30">
    <property type="entry name" value="Probable inorganic polyphosphate/atp-NAD kinase, domain 2"/>
    <property type="match status" value="1"/>
</dbReference>
<dbReference type="GO" id="GO:0019674">
    <property type="term" value="P:NAD+ metabolic process"/>
    <property type="evidence" value="ECO:0007669"/>
    <property type="project" value="InterPro"/>
</dbReference>
<comment type="similarity">
    <text evidence="1">Belongs to the NAD kinase family.</text>
</comment>
<dbReference type="Pfam" id="PF01513">
    <property type="entry name" value="NAD_kinase"/>
    <property type="match status" value="1"/>
</dbReference>
<dbReference type="SUPFAM" id="SSF111331">
    <property type="entry name" value="NAD kinase/diacylglycerol kinase-like"/>
    <property type="match status" value="1"/>
</dbReference>
<keyword evidence="4" id="KW-0521">NADP</keyword>
<feature type="region of interest" description="Disordered" evidence="6">
    <location>
        <begin position="411"/>
        <end position="435"/>
    </location>
</feature>
<dbReference type="HAMAP" id="MF_00361">
    <property type="entry name" value="NAD_kinase"/>
    <property type="match status" value="1"/>
</dbReference>
<keyword evidence="8" id="KW-1185">Reference proteome</keyword>
<evidence type="ECO:0000256" key="3">
    <source>
        <dbReference type="ARBA" id="ARBA00022777"/>
    </source>
</evidence>
<sequence length="1239" mass="136840">MHPRSRQYVESIRTSSRAIRQAANVSVDEHAIRRLLLSPAFKSGFKSAPHGLAMPLNFPSVAAEVNLLSLLSLLSFGSAYRVPLHAQTGHTDWERAFVFSLYISSSTDEDDLLSARGMQNMTEARVAEFMRVNIHIEKPHETLQGVTIGELGGPMYELVSSITRVLNETGKILVDMRYPDLGMFVLEALQKSRTADNQADIDVIIERASATPASRLLIDCVPASWFALSRLSTMLLSLTVKARANYIFCFKKALFLVHAISVRFGSATNPLPFPVPSTSQLPVFSDNVLSCILLHLGVLDVSRSSLSMLFPHASTEEQVEELLATAARSIGDTQTALKDGPLLSSDEAYILRAATIDACELIREAARELDEPLSREMQLPSLDNWLRSVAETRPELERFVYRSTTTWMDSPMNEHFSTPPTTPFPPPDPKIAPSLSRRISRPTSLHLANSTNSEWNPDIVLDEASPEAKKSTAHRALGPPDVQRDSIMTPTTSVPNAAVQHLHRQHAREQPMHSPCFVHSHLDKGVSLTDWLRTRQDNSSEGLSSGSSLSSTNYSLSSSSSGTGSVIDSPDEDEEYTSSLTKQLAETAVGVREMSKQLGRARVRSNIQNVLIITKARDNRLIQLTRDLALYLMLKPRHGQDRGLVVYVDNQLRMSKRFDAEGIERQHPELFLPVSRRRASGSTSLATYQDDYSPKESGQLRYWTSDMCSQSPHLFDFVVTLGGDGTVLFTSWLFQRIVPPVLPFALGSLGFLTNFDFADHQAVMDSALDSGIRVNLRMRFTCTVYRAVIHEKGKGRKAVKKGQTGEIMMKNVEQGGWEALEGGWSGGPLPEGTKSTSPVKDKEIMCFSTRAVETFEVINDLVVDRGPSPYVSQLELFGDEHHMTTVQADGLTVSTPTGSTAYSLSAGGSLVHPEIPALLITPICPHTLSFRPMLLPDSMELRICVPFNSRSTAWASFDGRGRVELKQGDHIKVTASKFPFPTVCADNQSTDWFQSISRTLKWNERERQKSFVVVEEDGAPRPKKTRSRAVNGTEQRTSTVAETVEEIVEDDDDDEEEDEEEDKFDIDDSSPEAAAAAAAASGQTAKEEALGREKAQELMADERLHKLAASALRKERSRSAKSRSRSRTRGTAGRHPHVEFDLRRTSVDSTGSGVVEDQDGVRDHINAPRSMSGKSRIPKDREVDPDSVKTPTVANAVYGHTHGRGRGHSRSRSAEQNGHRAFAVWGHDESDSNASDSDT</sequence>
<feature type="compositionally biased region" description="Pro residues" evidence="6">
    <location>
        <begin position="420"/>
        <end position="430"/>
    </location>
</feature>
<keyword evidence="5" id="KW-0520">NAD</keyword>
<keyword evidence="2" id="KW-0808">Transferase</keyword>
<feature type="region of interest" description="Disordered" evidence="6">
    <location>
        <begin position="537"/>
        <end position="578"/>
    </location>
</feature>
<dbReference type="FunFam" id="2.60.200.30:FF:000004">
    <property type="entry name" value="NAD kinase 2, chloroplastic"/>
    <property type="match status" value="1"/>
</dbReference>
<feature type="compositionally biased region" description="Basic residues" evidence="6">
    <location>
        <begin position="1119"/>
        <end position="1135"/>
    </location>
</feature>
<feature type="compositionally biased region" description="Basic and acidic residues" evidence="6">
    <location>
        <begin position="1085"/>
        <end position="1105"/>
    </location>
</feature>
<dbReference type="InterPro" id="IPR002504">
    <property type="entry name" value="NADK"/>
</dbReference>
<keyword evidence="3 7" id="KW-0418">Kinase</keyword>
<feature type="compositionally biased region" description="Basic and acidic residues" evidence="6">
    <location>
        <begin position="1177"/>
        <end position="1187"/>
    </location>
</feature>
<organism evidence="7 8">
    <name type="scientific">Favolaschia claudopus</name>
    <dbReference type="NCBI Taxonomy" id="2862362"/>
    <lineage>
        <taxon>Eukaryota</taxon>
        <taxon>Fungi</taxon>
        <taxon>Dikarya</taxon>
        <taxon>Basidiomycota</taxon>
        <taxon>Agaricomycotina</taxon>
        <taxon>Agaricomycetes</taxon>
        <taxon>Agaricomycetidae</taxon>
        <taxon>Agaricales</taxon>
        <taxon>Marasmiineae</taxon>
        <taxon>Mycenaceae</taxon>
        <taxon>Favolaschia</taxon>
    </lineage>
</organism>
<dbReference type="PANTHER" id="PTHR20275">
    <property type="entry name" value="NAD KINASE"/>
    <property type="match status" value="1"/>
</dbReference>
<feature type="compositionally biased region" description="Low complexity" evidence="6">
    <location>
        <begin position="539"/>
        <end position="565"/>
    </location>
</feature>
<feature type="region of interest" description="Disordered" evidence="6">
    <location>
        <begin position="1013"/>
        <end position="1239"/>
    </location>
</feature>
<reference evidence="7 8" key="1">
    <citation type="journal article" date="2024" name="J Genomics">
        <title>Draft genome sequencing and assembly of Favolaschia claudopus CIRM-BRFM 2984 isolated from oak limbs.</title>
        <authorList>
            <person name="Navarro D."/>
            <person name="Drula E."/>
            <person name="Chaduli D."/>
            <person name="Cazenave R."/>
            <person name="Ahrendt S."/>
            <person name="Wang J."/>
            <person name="Lipzen A."/>
            <person name="Daum C."/>
            <person name="Barry K."/>
            <person name="Grigoriev I.V."/>
            <person name="Favel A."/>
            <person name="Rosso M.N."/>
            <person name="Martin F."/>
        </authorList>
    </citation>
    <scope>NUCLEOTIDE SEQUENCE [LARGE SCALE GENOMIC DNA]</scope>
    <source>
        <strain evidence="7 8">CIRM-BRFM 2984</strain>
    </source>
</reference>
<dbReference type="Gene3D" id="3.40.50.10330">
    <property type="entry name" value="Probable inorganic polyphosphate/atp-NAD kinase, domain 1"/>
    <property type="match status" value="1"/>
</dbReference>